<dbReference type="Pfam" id="PF01565">
    <property type="entry name" value="FAD_binding_4"/>
    <property type="match status" value="1"/>
</dbReference>
<sequence length="882" mass="95821">MFTLRFTLFVAALVPLTSGQGDTDYCCATLSRSSLKPRLLYPGQTSYESRIDSYFDVKQQSMMPNCIVQPKNAKEVALAVKTLVSASRATPCKFAIRSGGSTPYAGASNIEDGVTIDLQYINIVQYDADNSLVKVGPGARWIDVFSTLEPLGVITTGGRSSTVGVGGLTLGGGISYFSPEHGLICDNVLEFEVVLADGRIVTASKTQNADLFTVLKGGNNNFGIVTQFKFRTFDYKGMWGGLVVYPETTIQDQFKALINFSDRVDKNPKSAAIVMPVYQSSVGFDLILNAYDHAEPVVRPAAYDEFLAIPGNISDTTALTNMSNLAAALAGSTTSRVYFGTLTFANDLRVMTEAHNIYMDVLANLKARATGEWQIYVLYQPLPPAYWKDSAARGGNILGLERFNGQTLCLYQPYLSWQGAQQDELFQQAGTDLVNRIRAYAVSIGADNPYLYLDYADKTQNPLAGYGAESVKKMKAAAKKYDPLGVFQKLVPGGFKISEVAYHEKGLSEETVAFLFLIGFVSAGISASFAGTFADRYGRRTACLAYCVLYSFSSFTLLADDIRILFLGRVLGGVCGTLLWSVFESWLVAEFNQLMLEDTSVLGGIFSAMTILNSLVAICAGILAEWLVGTAGTAKAPFLASAGCLSAAFIAISKFWSENYGASHRDASETATLLQQEEAEAIDSTMNTTKSTLKYILRDTNILVLALVSCFFEGSLFLFIFFKFPALKLSHKLAGSTEELPFGLIFAILMCSMMLGSMLYNNITTTSSTFPAKTVLTGTLVVASVCFFVPGNFRDERITLWCFCAFELCCGVYYPVMASIKGKLIDDSSRASVYTVLRIPLNAFVVLALSTTREGESHRDAVFTTCSGLLLVAALVVHKILA</sequence>
<evidence type="ECO:0000256" key="2">
    <source>
        <dbReference type="ARBA" id="ARBA00022630"/>
    </source>
</evidence>
<keyword evidence="3" id="KW-0274">FAD</keyword>
<feature type="transmembrane region" description="Helical" evidence="5">
    <location>
        <begin position="775"/>
        <end position="792"/>
    </location>
</feature>
<dbReference type="InterPro" id="IPR036259">
    <property type="entry name" value="MFS_trans_sf"/>
</dbReference>
<organism evidence="8 9">
    <name type="scientific">Ascochyta lentis</name>
    <dbReference type="NCBI Taxonomy" id="205686"/>
    <lineage>
        <taxon>Eukaryota</taxon>
        <taxon>Fungi</taxon>
        <taxon>Dikarya</taxon>
        <taxon>Ascomycota</taxon>
        <taxon>Pezizomycotina</taxon>
        <taxon>Dothideomycetes</taxon>
        <taxon>Pleosporomycetidae</taxon>
        <taxon>Pleosporales</taxon>
        <taxon>Pleosporineae</taxon>
        <taxon>Didymellaceae</taxon>
        <taxon>Ascochyta</taxon>
    </lineage>
</organism>
<dbReference type="Gene3D" id="3.30.465.10">
    <property type="match status" value="1"/>
</dbReference>
<dbReference type="Pfam" id="PF05631">
    <property type="entry name" value="MFS_5"/>
    <property type="match status" value="1"/>
</dbReference>
<evidence type="ECO:0000313" key="9">
    <source>
        <dbReference type="Proteomes" id="UP000651452"/>
    </source>
</evidence>
<reference evidence="8" key="1">
    <citation type="submission" date="2018-12" db="EMBL/GenBank/DDBJ databases">
        <authorList>
            <person name="Syme R.A."/>
            <person name="Farfan-Caceres L."/>
            <person name="Lichtenzveig J."/>
        </authorList>
    </citation>
    <scope>NUCLEOTIDE SEQUENCE</scope>
    <source>
        <strain evidence="8">Al4</strain>
    </source>
</reference>
<dbReference type="EMBL" id="RZGK01000002">
    <property type="protein sequence ID" value="KAF9701010.1"/>
    <property type="molecule type" value="Genomic_DNA"/>
</dbReference>
<evidence type="ECO:0000256" key="4">
    <source>
        <dbReference type="ARBA" id="ARBA00023002"/>
    </source>
</evidence>
<feature type="transmembrane region" description="Helical" evidence="5">
    <location>
        <begin position="702"/>
        <end position="722"/>
    </location>
</feature>
<dbReference type="SUPFAM" id="SSF56176">
    <property type="entry name" value="FAD-binding/transporter-associated domain-like"/>
    <property type="match status" value="1"/>
</dbReference>
<protein>
    <recommendedName>
        <fullName evidence="7">FAD-binding PCMH-type domain-containing protein</fullName>
    </recommendedName>
</protein>
<keyword evidence="2" id="KW-0285">Flavoprotein</keyword>
<keyword evidence="9" id="KW-1185">Reference proteome</keyword>
<evidence type="ECO:0000259" key="7">
    <source>
        <dbReference type="PROSITE" id="PS51387"/>
    </source>
</evidence>
<evidence type="ECO:0000256" key="3">
    <source>
        <dbReference type="ARBA" id="ARBA00022827"/>
    </source>
</evidence>
<evidence type="ECO:0000256" key="6">
    <source>
        <dbReference type="SAM" id="SignalP"/>
    </source>
</evidence>
<feature type="transmembrane region" description="Helical" evidence="5">
    <location>
        <begin position="798"/>
        <end position="819"/>
    </location>
</feature>
<dbReference type="GO" id="GO:0016491">
    <property type="term" value="F:oxidoreductase activity"/>
    <property type="evidence" value="ECO:0007669"/>
    <property type="project" value="UniProtKB-KW"/>
</dbReference>
<dbReference type="GO" id="GO:0016020">
    <property type="term" value="C:membrane"/>
    <property type="evidence" value="ECO:0007669"/>
    <property type="project" value="InterPro"/>
</dbReference>
<feature type="domain" description="FAD-binding PCMH-type" evidence="7">
    <location>
        <begin position="60"/>
        <end position="235"/>
    </location>
</feature>
<feature type="transmembrane region" description="Helical" evidence="5">
    <location>
        <begin position="861"/>
        <end position="881"/>
    </location>
</feature>
<feature type="transmembrane region" description="Helical" evidence="5">
    <location>
        <begin position="636"/>
        <end position="656"/>
    </location>
</feature>
<comment type="similarity">
    <text evidence="1">Belongs to the oxygen-dependent FAD-linked oxidoreductase family.</text>
</comment>
<keyword evidence="5" id="KW-0812">Transmembrane</keyword>
<accession>A0A8H7JAB5</accession>
<dbReference type="InterPro" id="IPR016169">
    <property type="entry name" value="FAD-bd_PCMH_sub2"/>
</dbReference>
<gene>
    <name evidence="8" type="ORF">EKO04_000839</name>
</gene>
<evidence type="ECO:0000256" key="1">
    <source>
        <dbReference type="ARBA" id="ARBA00005466"/>
    </source>
</evidence>
<dbReference type="SUPFAM" id="SSF103473">
    <property type="entry name" value="MFS general substrate transporter"/>
    <property type="match status" value="1"/>
</dbReference>
<proteinExistence type="inferred from homology"/>
<evidence type="ECO:0000313" key="8">
    <source>
        <dbReference type="EMBL" id="KAF9701010.1"/>
    </source>
</evidence>
<dbReference type="Proteomes" id="UP000651452">
    <property type="component" value="Unassembled WGS sequence"/>
</dbReference>
<dbReference type="Gene3D" id="1.20.1250.20">
    <property type="entry name" value="MFS general substrate transporter like domains"/>
    <property type="match status" value="1"/>
</dbReference>
<keyword evidence="4" id="KW-0560">Oxidoreductase</keyword>
<name>A0A8H7JAB5_9PLEO</name>
<dbReference type="GO" id="GO:0071949">
    <property type="term" value="F:FAD binding"/>
    <property type="evidence" value="ECO:0007669"/>
    <property type="project" value="InterPro"/>
</dbReference>
<keyword evidence="6" id="KW-0732">Signal</keyword>
<reference evidence="8" key="2">
    <citation type="submission" date="2020-09" db="EMBL/GenBank/DDBJ databases">
        <title>Reference genome assembly for Australian Ascochyta lentis isolate Al4.</title>
        <authorList>
            <person name="Lee R.C."/>
            <person name="Farfan-Caceres L.M."/>
            <person name="Debler J.W."/>
            <person name="Williams A.H."/>
            <person name="Henares B.M."/>
        </authorList>
    </citation>
    <scope>NUCLEOTIDE SEQUENCE</scope>
    <source>
        <strain evidence="8">Al4</strain>
    </source>
</reference>
<dbReference type="PANTHER" id="PTHR42973:SF22">
    <property type="entry name" value="FAD-BINDING PCMH-TYPE DOMAIN-CONTAINING PROTEIN-RELATED"/>
    <property type="match status" value="1"/>
</dbReference>
<dbReference type="InterPro" id="IPR008509">
    <property type="entry name" value="MOT2/MFSD5"/>
</dbReference>
<feature type="transmembrane region" description="Helical" evidence="5">
    <location>
        <begin position="564"/>
        <end position="589"/>
    </location>
</feature>
<dbReference type="PROSITE" id="PS51387">
    <property type="entry name" value="FAD_PCMH"/>
    <property type="match status" value="1"/>
</dbReference>
<keyword evidence="5" id="KW-0472">Membrane</keyword>
<dbReference type="AlphaFoldDB" id="A0A8H7JAB5"/>
<comment type="caution">
    <text evidence="8">The sequence shown here is derived from an EMBL/GenBank/DDBJ whole genome shotgun (WGS) entry which is preliminary data.</text>
</comment>
<feature type="signal peptide" evidence="6">
    <location>
        <begin position="1"/>
        <end position="19"/>
    </location>
</feature>
<feature type="transmembrane region" description="Helical" evidence="5">
    <location>
        <begin position="601"/>
        <end position="624"/>
    </location>
</feature>
<dbReference type="OrthoDB" id="2151789at2759"/>
<dbReference type="GO" id="GO:0015098">
    <property type="term" value="F:molybdate ion transmembrane transporter activity"/>
    <property type="evidence" value="ECO:0007669"/>
    <property type="project" value="InterPro"/>
</dbReference>
<dbReference type="PANTHER" id="PTHR42973">
    <property type="entry name" value="BINDING OXIDOREDUCTASE, PUTATIVE (AFU_ORTHOLOGUE AFUA_1G17690)-RELATED"/>
    <property type="match status" value="1"/>
</dbReference>
<dbReference type="InterPro" id="IPR016166">
    <property type="entry name" value="FAD-bd_PCMH"/>
</dbReference>
<dbReference type="InterPro" id="IPR050416">
    <property type="entry name" value="FAD-linked_Oxidoreductase"/>
</dbReference>
<evidence type="ECO:0000256" key="5">
    <source>
        <dbReference type="SAM" id="Phobius"/>
    </source>
</evidence>
<feature type="transmembrane region" description="Helical" evidence="5">
    <location>
        <begin position="742"/>
        <end position="763"/>
    </location>
</feature>
<keyword evidence="5" id="KW-1133">Transmembrane helix</keyword>
<dbReference type="InterPro" id="IPR006094">
    <property type="entry name" value="Oxid_FAD_bind_N"/>
</dbReference>
<feature type="transmembrane region" description="Helical" evidence="5">
    <location>
        <begin position="512"/>
        <end position="534"/>
    </location>
</feature>
<dbReference type="InterPro" id="IPR036318">
    <property type="entry name" value="FAD-bd_PCMH-like_sf"/>
</dbReference>
<feature type="chain" id="PRO_5034570243" description="FAD-binding PCMH-type domain-containing protein" evidence="6">
    <location>
        <begin position="20"/>
        <end position="882"/>
    </location>
</feature>